<dbReference type="AlphaFoldDB" id="A0A4U1L4S9"/>
<proteinExistence type="predicted"/>
<dbReference type="PANTHER" id="PTHR37461">
    <property type="entry name" value="ANTI-SIGMA-K FACTOR RSKA"/>
    <property type="match status" value="1"/>
</dbReference>
<dbReference type="InterPro" id="IPR018764">
    <property type="entry name" value="RskA_C"/>
</dbReference>
<organism evidence="2 3">
    <name type="scientific">Sphingomonas baiyangensis</name>
    <dbReference type="NCBI Taxonomy" id="2572576"/>
    <lineage>
        <taxon>Bacteria</taxon>
        <taxon>Pseudomonadati</taxon>
        <taxon>Pseudomonadota</taxon>
        <taxon>Alphaproteobacteria</taxon>
        <taxon>Sphingomonadales</taxon>
        <taxon>Sphingomonadaceae</taxon>
        <taxon>Sphingomonas</taxon>
    </lineage>
</organism>
<sequence length="246" mass="25473">MADPAGPDDRDLLAAELALGLLDSDERADAEALIAGDAAFARDHARWEQRLAMLFDEVEEAVPGASVWERIDARIAPAAVPAPPANDDMPAHDPARKWKIATGAFGSLAAGLALALVLQPEPPPPAPPRVVIQTPDDVIVAQLQGSDGASILALRLDPVGERLLVRATAIPDGAGEPELWVIPDGGAPRSLGLVARDGETSVRLGGDLGRLLRDGNTLALTLEPASGAPHAAPSGDILATTRLTQL</sequence>
<evidence type="ECO:0000313" key="2">
    <source>
        <dbReference type="EMBL" id="TKD51250.1"/>
    </source>
</evidence>
<dbReference type="GO" id="GO:0005886">
    <property type="term" value="C:plasma membrane"/>
    <property type="evidence" value="ECO:0007669"/>
    <property type="project" value="InterPro"/>
</dbReference>
<gene>
    <name evidence="2" type="ORF">FBR43_11160</name>
</gene>
<dbReference type="InterPro" id="IPR051474">
    <property type="entry name" value="Anti-sigma-K/W_factor"/>
</dbReference>
<dbReference type="PANTHER" id="PTHR37461:SF1">
    <property type="entry name" value="ANTI-SIGMA-K FACTOR RSKA"/>
    <property type="match status" value="1"/>
</dbReference>
<keyword evidence="3" id="KW-1185">Reference proteome</keyword>
<dbReference type="GO" id="GO:0016989">
    <property type="term" value="F:sigma factor antagonist activity"/>
    <property type="evidence" value="ECO:0007669"/>
    <property type="project" value="TreeGrafter"/>
</dbReference>
<dbReference type="Proteomes" id="UP000309138">
    <property type="component" value="Unassembled WGS sequence"/>
</dbReference>
<dbReference type="EMBL" id="SWKR01000002">
    <property type="protein sequence ID" value="TKD51250.1"/>
    <property type="molecule type" value="Genomic_DNA"/>
</dbReference>
<reference evidence="2 3" key="1">
    <citation type="submission" date="2019-04" db="EMBL/GenBank/DDBJ databases">
        <authorList>
            <person name="Yang Y."/>
            <person name="Wei D."/>
        </authorList>
    </citation>
    <scope>NUCLEOTIDE SEQUENCE [LARGE SCALE GENOMIC DNA]</scope>
    <source>
        <strain evidence="2 3">L-1-4w-11</strain>
    </source>
</reference>
<dbReference type="OrthoDB" id="9816387at2"/>
<feature type="domain" description="Anti-sigma K factor RskA C-terminal" evidence="1">
    <location>
        <begin position="108"/>
        <end position="237"/>
    </location>
</feature>
<evidence type="ECO:0000259" key="1">
    <source>
        <dbReference type="Pfam" id="PF10099"/>
    </source>
</evidence>
<protein>
    <recommendedName>
        <fullName evidence="1">Anti-sigma K factor RskA C-terminal domain-containing protein</fullName>
    </recommendedName>
</protein>
<dbReference type="RefSeq" id="WP_136943195.1">
    <property type="nucleotide sequence ID" value="NZ_SWKR01000002.1"/>
</dbReference>
<name>A0A4U1L4S9_9SPHN</name>
<comment type="caution">
    <text evidence="2">The sequence shown here is derived from an EMBL/GenBank/DDBJ whole genome shotgun (WGS) entry which is preliminary data.</text>
</comment>
<dbReference type="Pfam" id="PF10099">
    <property type="entry name" value="RskA_C"/>
    <property type="match status" value="1"/>
</dbReference>
<accession>A0A4U1L4S9</accession>
<evidence type="ECO:0000313" key="3">
    <source>
        <dbReference type="Proteomes" id="UP000309138"/>
    </source>
</evidence>
<dbReference type="GO" id="GO:0006417">
    <property type="term" value="P:regulation of translation"/>
    <property type="evidence" value="ECO:0007669"/>
    <property type="project" value="TreeGrafter"/>
</dbReference>